<gene>
    <name evidence="1" type="ORF">COO91_11255</name>
</gene>
<dbReference type="Proteomes" id="UP000232003">
    <property type="component" value="Plasmid pNFSY08"/>
</dbReference>
<keyword evidence="1" id="KW-0614">Plasmid</keyword>
<evidence type="ECO:0000313" key="2">
    <source>
        <dbReference type="Proteomes" id="UP000232003"/>
    </source>
</evidence>
<reference evidence="1 2" key="1">
    <citation type="submission" date="2017-11" db="EMBL/GenBank/DDBJ databases">
        <title>Complete genome of a free-living desiccation-tolerant cyanobacterium and its photosynthetic adaptation to extreme terrestrial habitat.</title>
        <authorList>
            <person name="Shang J."/>
        </authorList>
    </citation>
    <scope>NUCLEOTIDE SEQUENCE [LARGE SCALE GENOMIC DNA]</scope>
    <source>
        <strain evidence="1 2">CCNUN1</strain>
        <plasmid evidence="2">pnfsy08</plasmid>
    </source>
</reference>
<dbReference type="EMBL" id="CP024793">
    <property type="protein sequence ID" value="AUB44998.1"/>
    <property type="molecule type" value="Genomic_DNA"/>
</dbReference>
<dbReference type="KEGG" id="nfl:COO91_11255"/>
<proteinExistence type="predicted"/>
<keyword evidence="2" id="KW-1185">Reference proteome</keyword>
<organism evidence="1 2">
    <name type="scientific">Nostoc flagelliforme CCNUN1</name>
    <dbReference type="NCBI Taxonomy" id="2038116"/>
    <lineage>
        <taxon>Bacteria</taxon>
        <taxon>Bacillati</taxon>
        <taxon>Cyanobacteriota</taxon>
        <taxon>Cyanophyceae</taxon>
        <taxon>Nostocales</taxon>
        <taxon>Nostocaceae</taxon>
        <taxon>Nostoc</taxon>
    </lineage>
</organism>
<name>A0A2K8TBC5_9NOSO</name>
<geneLocation type="plasmid" evidence="2">
    <name>pnfsy08</name>
</geneLocation>
<dbReference type="AlphaFoldDB" id="A0A2K8TBC5"/>
<protein>
    <submittedName>
        <fullName evidence="1">Uncharacterized protein</fullName>
    </submittedName>
</protein>
<evidence type="ECO:0000313" key="1">
    <source>
        <dbReference type="EMBL" id="AUB44998.1"/>
    </source>
</evidence>
<accession>A0A2K8TBC5</accession>
<sequence length="38" mass="4143">MLISLSENGDEVFTFRDAIALGGASPIARVTDYDLERV</sequence>